<sequence length="1909" mass="219921">MALEDSEQKHALLHSVFTDLEDLSTIFETDDLAQSIQELSHQIAALQQRIIESLPQIQRMADDVVAIETEVKSMEKRVSKIKAILLSKEIFDFSPEEHLKHGEVILENIRPMKKTIAEIVSYQVELRLPQTGMKPLPVFQRTNQLLQDIKLLENMTQEQNELLKIVIKQTNECNEEIEKLKQILNNYPAEFSHEHMSTDQAANLSQVQGEIESMEKQILSLNQKKEDLLADLKAAILNLHQHLQQKQQELEQEVLSVGASEESAGAEKDASEWKLNRTGSMSFLPALEEEAEESSLKSEEAAGKISTCDSSMAQVLEPDLLNIEQGPEFSLSPNQTPEGATPPIKAAATDLSDEQGAFEATVEKVRPEPAEVLHVCKNQVAELELWLQQANVAFEPETLDADMQQVVEQQLVGCQAMLTEIEQKVASLLESCRDQGLGDSGDTQQEAEALSLKLKTVKCNLEKVQMMLQEKYSEDQHSTTLKKSSEHQKVLQPDNLSEFESVVTERPQFSRQKDFQQQQVLELKPMEQKDLIKFIEFNANKTWPQYCQHDKDTTQTSSASSKTSSPKNDAPDLILSTQGQSGDKWQYLHHELSSKIRLPPSQLVQPQITTNMSVLPSVGMYNFRYPATEELKTYTTQLEDLRQEANNLQAQENMSEETYTNLDKKLFELFQALIQCLGSVEEMLQTPGLFRGDVGTQQVHYEVRSIHRARVLAVTTGSPLTLALELKKLYLAMSDKKNDLSKAMTRPGKNASQFLDCFENLQVYLEHTQATAASRSKALKAGLDYTRSYQNEIKRLYDQLVKNKTSLQQSLNEISGQTIDEQLQKVDVYTVELQNSESRVAKLRDEGERLHLPYVLLQEVYKLEDVLDSTWGILRARYTELSSPFITESQQDALLQGMVELVNVGKEKLAHDHLQQTKSKVALQAQIQNHKKLVADMLLIQTYSNKMLPSLMQKKETFGAEQVKEVKLLEEKSHQYGIKLQSLLQQTLNYWKEQSLNVSQDLDTIRSNINNFFTAVLSTGNQLLHLKEADTATLRASLAQFEQKWTVLITQLPDIQEKLHQLQMEKLPSRKAIMEMIDWMNNVEHQTEDEDSEHSLSSASQVKNLLQKYKEFRMEMDYKQWIVDFVNQSLLQLSTCDVESKRYERTEFAEHLGEMNRQWQRVHGALNGEVNELKTSTQSVLQEWKIYDKLYEEVNMMTIRFWYCMEHSKPVVLSLEALRCQVQNLQTLQDEAESSEVSWKKLQEVIGKLKEYCPSVAEIIQEKCQNTHTRWTQVNQDIADQLQRAQSLLQLWKAYNSTHAEAATRLEQQEIKYQQLANINTSGNNLAEILPPALHDAKELQCDVQKTKEAFLQNSTLLDRLPQPAESNTHVLLYGQMHSLQRASYLEKMLLVKTNEFEFVLSQFKDFGDRLESLKGLITHEEENLDKLYRQEKEGNPDLFLSPDIEHLNEVSLKLPLSDVAVKTLQNVNRQWIRATATALERCSELQGIGLNEEFLHCCEKWVQLLEKIEETLKANVADSLPALLEQQKTYEMLEAEVSINQIIADSYVTQCLHLLDTAEIEKRPEFVWKFTRLKAQWQSAAQGVRQRKGNIDELVRQWRSFTTSEGDLLRFLADTSHLLSAVKSQDCHSLHQTRSLIHELKNKEIHFQRWQTTYALTLEAGEKLLNTANLETKESVNKRISQLQDNWKDRKLQLGEMIKQFQSAAETWDQCEKKIKELKNRLHVLKAQSKEPLPELHEELHREKELIKELEKSLANWTQNLKELHTMKTDLAQHILVDDVMVLKEQIEHLHRQWEDLCLRVAIRKQEIEDRLNSWMVFNEKNKELCAWLVQMENKVLQTADISIEEMIEKLQKDCMEEINLFSENKLQLKQMGDRLIKASNKTRAAEIDDKLNKINDRWQHLFDVIGS</sequence>
<dbReference type="FunFam" id="1.20.58.60:FF:000180">
    <property type="entry name" value="Spectrin repeat containing nuclear envelope protein 2"/>
    <property type="match status" value="1"/>
</dbReference>
<dbReference type="SUPFAM" id="SSF46966">
    <property type="entry name" value="Spectrin repeat"/>
    <property type="match status" value="5"/>
</dbReference>
<keyword evidence="3" id="KW-0677">Repeat</keyword>
<dbReference type="Proteomes" id="UP000242450">
    <property type="component" value="Chromosome 12"/>
</dbReference>
<protein>
    <submittedName>
        <fullName evidence="8">SYNE2</fullName>
    </submittedName>
</protein>
<name>A0A212CTW2_CEREH</name>
<evidence type="ECO:0000256" key="5">
    <source>
        <dbReference type="SAM" id="Coils"/>
    </source>
</evidence>
<feature type="compositionally biased region" description="Low complexity" evidence="6">
    <location>
        <begin position="554"/>
        <end position="565"/>
    </location>
</feature>
<proteinExistence type="predicted"/>
<feature type="coiled-coil region" evidence="5">
    <location>
        <begin position="1702"/>
        <end position="1768"/>
    </location>
</feature>
<comment type="subcellular location">
    <subcellularLocation>
        <location evidence="1">Endomembrane system</location>
    </subcellularLocation>
</comment>
<evidence type="ECO:0000256" key="6">
    <source>
        <dbReference type="SAM" id="MobiDB-lite"/>
    </source>
</evidence>
<evidence type="ECO:0000313" key="8">
    <source>
        <dbReference type="EMBL" id="OWK09294.1"/>
    </source>
</evidence>
<dbReference type="Pfam" id="PF25034">
    <property type="entry name" value="Spectrin_SYNE1"/>
    <property type="match status" value="1"/>
</dbReference>
<dbReference type="PANTHER" id="PTHR14514:SF4">
    <property type="entry name" value="NESPRIN-2"/>
    <property type="match status" value="1"/>
</dbReference>
<gene>
    <name evidence="8" type="ORF">Celaphus_00006084</name>
</gene>
<keyword evidence="9" id="KW-1185">Reference proteome</keyword>
<feature type="coiled-coil region" evidence="5">
    <location>
        <begin position="29"/>
        <end position="77"/>
    </location>
</feature>
<keyword evidence="5" id="KW-0175">Coiled coil</keyword>
<dbReference type="OrthoDB" id="18853at2759"/>
<feature type="coiled-coil region" evidence="5">
    <location>
        <begin position="631"/>
        <end position="658"/>
    </location>
</feature>
<keyword evidence="4" id="KW-0472">Membrane</keyword>
<evidence type="ECO:0000256" key="1">
    <source>
        <dbReference type="ARBA" id="ARBA00004308"/>
    </source>
</evidence>
<feature type="domain" description="Nesprin-1 spectrin repeats region" evidence="7">
    <location>
        <begin position="1711"/>
        <end position="1905"/>
    </location>
</feature>
<comment type="caution">
    <text evidence="8">The sequence shown here is derived from an EMBL/GenBank/DDBJ whole genome shotgun (WGS) entry which is preliminary data.</text>
</comment>
<keyword evidence="2" id="KW-0597">Phosphoprotein</keyword>
<reference evidence="8 9" key="1">
    <citation type="journal article" date="2018" name="Mol. Genet. Genomics">
        <title>The red deer Cervus elaphus genome CerEla1.0: sequencing, annotating, genes, and chromosomes.</title>
        <authorList>
            <person name="Bana N.A."/>
            <person name="Nyiri A."/>
            <person name="Nagy J."/>
            <person name="Frank K."/>
            <person name="Nagy T."/>
            <person name="Steger V."/>
            <person name="Schiller M."/>
            <person name="Lakatos P."/>
            <person name="Sugar L."/>
            <person name="Horn P."/>
            <person name="Barta E."/>
            <person name="Orosz L."/>
        </authorList>
    </citation>
    <scope>NUCLEOTIDE SEQUENCE [LARGE SCALE GENOMIC DNA]</scope>
    <source>
        <strain evidence="8">Hungarian</strain>
    </source>
</reference>
<dbReference type="CDD" id="cd00176">
    <property type="entry name" value="SPEC"/>
    <property type="match status" value="1"/>
</dbReference>
<feature type="region of interest" description="Disordered" evidence="6">
    <location>
        <begin position="254"/>
        <end position="273"/>
    </location>
</feature>
<dbReference type="FunFam" id="1.20.58.60:FF:000173">
    <property type="entry name" value="Spectrin repeat containing nuclear envelope protein 2"/>
    <property type="match status" value="1"/>
</dbReference>
<evidence type="ECO:0000313" key="9">
    <source>
        <dbReference type="Proteomes" id="UP000242450"/>
    </source>
</evidence>
<feature type="coiled-coil region" evidence="5">
    <location>
        <begin position="204"/>
        <end position="253"/>
    </location>
</feature>
<feature type="region of interest" description="Disordered" evidence="6">
    <location>
        <begin position="548"/>
        <end position="576"/>
    </location>
</feature>
<dbReference type="SMART" id="SM00150">
    <property type="entry name" value="SPEC"/>
    <property type="match status" value="6"/>
</dbReference>
<accession>A0A212CTW2</accession>
<organism evidence="8 9">
    <name type="scientific">Cervus elaphus hippelaphus</name>
    <name type="common">European red deer</name>
    <dbReference type="NCBI Taxonomy" id="46360"/>
    <lineage>
        <taxon>Eukaryota</taxon>
        <taxon>Metazoa</taxon>
        <taxon>Chordata</taxon>
        <taxon>Craniata</taxon>
        <taxon>Vertebrata</taxon>
        <taxon>Euteleostomi</taxon>
        <taxon>Mammalia</taxon>
        <taxon>Eutheria</taxon>
        <taxon>Laurasiatheria</taxon>
        <taxon>Artiodactyla</taxon>
        <taxon>Ruminantia</taxon>
        <taxon>Pecora</taxon>
        <taxon>Cervidae</taxon>
        <taxon>Cervinae</taxon>
        <taxon>Cervus</taxon>
    </lineage>
</organism>
<dbReference type="PANTHER" id="PTHR14514">
    <property type="entry name" value="PKA ANCHORING PROTEIN"/>
    <property type="match status" value="1"/>
</dbReference>
<dbReference type="InterPro" id="IPR018159">
    <property type="entry name" value="Spectrin/alpha-actinin"/>
</dbReference>
<evidence type="ECO:0000256" key="3">
    <source>
        <dbReference type="ARBA" id="ARBA00022737"/>
    </source>
</evidence>
<feature type="non-terminal residue" evidence="8">
    <location>
        <position position="1909"/>
    </location>
</feature>
<evidence type="ECO:0000256" key="2">
    <source>
        <dbReference type="ARBA" id="ARBA00022553"/>
    </source>
</evidence>
<dbReference type="InterPro" id="IPR057057">
    <property type="entry name" value="Spectrin_SYNE1"/>
</dbReference>
<dbReference type="Gene3D" id="1.20.58.60">
    <property type="match status" value="5"/>
</dbReference>
<evidence type="ECO:0000259" key="7">
    <source>
        <dbReference type="Pfam" id="PF25034"/>
    </source>
</evidence>
<dbReference type="FunFam" id="1.20.58.60:FF:000133">
    <property type="entry name" value="nesprin-2 isoform X2"/>
    <property type="match status" value="1"/>
</dbReference>
<dbReference type="EMBL" id="MKHE01000012">
    <property type="protein sequence ID" value="OWK09294.1"/>
    <property type="molecule type" value="Genomic_DNA"/>
</dbReference>
<evidence type="ECO:0000256" key="4">
    <source>
        <dbReference type="ARBA" id="ARBA00023136"/>
    </source>
</evidence>